<dbReference type="eggNOG" id="COG1226">
    <property type="taxonomic scope" value="Bacteria"/>
</dbReference>
<dbReference type="InterPro" id="IPR003032">
    <property type="entry name" value="Ryanodine_rcpt"/>
</dbReference>
<proteinExistence type="predicted"/>
<dbReference type="Proteomes" id="UP000007845">
    <property type="component" value="Chromosome"/>
</dbReference>
<name>F0JBS0_9BACT</name>
<keyword evidence="3" id="KW-0675">Receptor</keyword>
<dbReference type="SMR" id="F0JBS0"/>
<dbReference type="STRING" id="641491.DND132_2369"/>
<dbReference type="EMBL" id="CP003220">
    <property type="protein sequence ID" value="EGB15573.1"/>
    <property type="molecule type" value="Genomic_DNA"/>
</dbReference>
<keyword evidence="1" id="KW-0472">Membrane</keyword>
<evidence type="ECO:0000256" key="1">
    <source>
        <dbReference type="SAM" id="Phobius"/>
    </source>
</evidence>
<dbReference type="Gene3D" id="3.40.50.720">
    <property type="entry name" value="NAD(P)-binding Rossmann-like Domain"/>
    <property type="match status" value="1"/>
</dbReference>
<feature type="transmembrane region" description="Helical" evidence="1">
    <location>
        <begin position="83"/>
        <end position="105"/>
    </location>
</feature>
<sequence length="645" mass="73132">MKILPCSFISKQLDRILAGSVFSQVRMLIVTYCVILLAGWLVAKSMNIDVLGTNSCDPFWWAFVHTMDPGFLGNEAGHSEWRLLSVALSLAGFLLLGGLFVSVLVNTYERRMRRARQGLARYTFKKDHGIILGWDRMGPATVHHLLSEGCREVVVLTMSEAEKVRNALTTFSAFDAKELRKKTRHVFIFHGSFDAVEELRNLRPWAARKVVILGDPQVRGSNSRNLQTAMRIAEMVSKASPGTPSGLLGCQVAISHLRTYDLLQEIDLSEEDRQFLDFRPFNFYEGWARKVWSRLPDARHPHPPYPPLLYSRRAPGANVVVAILGFGQMGQAMALQAARLANHANNQDAEIVVFDPDLGTRRTAFEMQHGLVDGRLPGVRFVFHEAAADAPEARELLTGLALDEKKILTVVICLSDPDQSMSTALGLPPEVLIGEIPILVRQEVTAGLSEFARRLQEQTAVSVTTREKDRQVEAPDTRWDNIRFFGSLDEYLLDDAQQERLARSIHQVYLNTLQANGWMDRNKPAQKPWERLSEKYRWSNRYQADAYLERLRSNGFSLAAAEADTDNATFTDEQIETMAEQEHNRWWVERVLAGWEKGPRDDLRLTHPDMIPFDELSEKTKEFDRDMQRTLPKLLKESCGLSITS</sequence>
<gene>
    <name evidence="3" type="ORF">DND132_2369</name>
</gene>
<dbReference type="RefSeq" id="WP_014322999.1">
    <property type="nucleotide sequence ID" value="NC_016803.1"/>
</dbReference>
<feature type="domain" description="Ryanodine receptor Ryr" evidence="2">
    <location>
        <begin position="573"/>
        <end position="635"/>
    </location>
</feature>
<evidence type="ECO:0000259" key="2">
    <source>
        <dbReference type="Pfam" id="PF02026"/>
    </source>
</evidence>
<dbReference type="KEGG" id="ddn:DND132_2369"/>
<keyword evidence="4" id="KW-1185">Reference proteome</keyword>
<evidence type="ECO:0000313" key="4">
    <source>
        <dbReference type="Proteomes" id="UP000007845"/>
    </source>
</evidence>
<evidence type="ECO:0000313" key="3">
    <source>
        <dbReference type="EMBL" id="EGB15573.1"/>
    </source>
</evidence>
<dbReference type="OrthoDB" id="4228364at2"/>
<dbReference type="HOGENOM" id="CLU_406436_0_0_7"/>
<feature type="transmembrane region" description="Helical" evidence="1">
    <location>
        <begin position="21"/>
        <end position="43"/>
    </location>
</feature>
<accession>F0JBS0</accession>
<keyword evidence="1" id="KW-1133">Transmembrane helix</keyword>
<dbReference type="Gene3D" id="6.20.350.10">
    <property type="match status" value="1"/>
</dbReference>
<organism evidence="3 4">
    <name type="scientific">Pseudodesulfovibrio mercurii</name>
    <dbReference type="NCBI Taxonomy" id="641491"/>
    <lineage>
        <taxon>Bacteria</taxon>
        <taxon>Pseudomonadati</taxon>
        <taxon>Thermodesulfobacteriota</taxon>
        <taxon>Desulfovibrionia</taxon>
        <taxon>Desulfovibrionales</taxon>
        <taxon>Desulfovibrionaceae</taxon>
    </lineage>
</organism>
<keyword evidence="1" id="KW-0812">Transmembrane</keyword>
<protein>
    <submittedName>
        <fullName evidence="3">Ryanodine receptor Ryr</fullName>
    </submittedName>
</protein>
<dbReference type="AlphaFoldDB" id="F0JBS0"/>
<reference evidence="3 4" key="1">
    <citation type="journal article" date="2011" name="J. Bacteriol.">
        <title>Genome sequence of the mercury-methylating strain Desulfovibrio desulfuricans ND132.</title>
        <authorList>
            <person name="Brown S.D."/>
            <person name="Gilmour C.C."/>
            <person name="Kucken A.M."/>
            <person name="Wall J.D."/>
            <person name="Elias D.A."/>
            <person name="Brandt C.C."/>
            <person name="Podar M."/>
            <person name="Chertkov O."/>
            <person name="Held B."/>
            <person name="Bruce D.C."/>
            <person name="Detter J.C."/>
            <person name="Tapia R."/>
            <person name="Han C.S."/>
            <person name="Goodwin L.A."/>
            <person name="Cheng J.F."/>
            <person name="Pitluck S."/>
            <person name="Woyke T."/>
            <person name="Mikhailova N."/>
            <person name="Ivanova N.N."/>
            <person name="Han J."/>
            <person name="Lucas S."/>
            <person name="Lapidus A.L."/>
            <person name="Land M.L."/>
            <person name="Hauser L.J."/>
            <person name="Palumbo A.V."/>
        </authorList>
    </citation>
    <scope>NUCLEOTIDE SEQUENCE [LARGE SCALE GENOMIC DNA]</scope>
    <source>
        <strain evidence="3 4">ND132</strain>
    </source>
</reference>
<dbReference type="Pfam" id="PF02026">
    <property type="entry name" value="RyR"/>
    <property type="match status" value="1"/>
</dbReference>